<sequence>MTRPAAKPICSRQGEYAILCDLGIPTSSTADLTVQQKVWGMSACLSAREDVLEVVPGMNNLLVIFRSIQHDFDACQAFIHDAWETAGASAAPGRQIIVPVVYGGQDGEDLGLVARHSGLTTRDYIDLHAQGTYVVYALGSQPGFAYLGGLDPRLAVPRRDVPRPRVEAGSVIVGGSQAAILSRTTPCGWHIIGKTALNCFDHTQERPALFTPGDTVCFEIQEVLP</sequence>
<evidence type="ECO:0000256" key="2">
    <source>
        <dbReference type="ARBA" id="ARBA00022801"/>
    </source>
</evidence>
<keyword evidence="1" id="KW-0547">Nucleotide-binding</keyword>
<dbReference type="Pfam" id="PF02682">
    <property type="entry name" value="CT_C_D"/>
    <property type="match status" value="1"/>
</dbReference>
<dbReference type="EMBL" id="NEVQ01000013">
    <property type="protein sequence ID" value="OZI56350.1"/>
    <property type="molecule type" value="Genomic_DNA"/>
</dbReference>
<organism evidence="5 6">
    <name type="scientific">Bordetella genomosp. 4</name>
    <dbReference type="NCBI Taxonomy" id="463044"/>
    <lineage>
        <taxon>Bacteria</taxon>
        <taxon>Pseudomonadati</taxon>
        <taxon>Pseudomonadota</taxon>
        <taxon>Betaproteobacteria</taxon>
        <taxon>Burkholderiales</taxon>
        <taxon>Alcaligenaceae</taxon>
        <taxon>Bordetella</taxon>
    </lineage>
</organism>
<dbReference type="RefSeq" id="WP_094838059.1">
    <property type="nucleotide sequence ID" value="NZ_NEVQ01000013.1"/>
</dbReference>
<dbReference type="PANTHER" id="PTHR34698:SF2">
    <property type="entry name" value="5-OXOPROLINASE SUBUNIT B"/>
    <property type="match status" value="1"/>
</dbReference>
<keyword evidence="2" id="KW-0378">Hydrolase</keyword>
<dbReference type="SUPFAM" id="SSF160467">
    <property type="entry name" value="PH0987 N-terminal domain-like"/>
    <property type="match status" value="1"/>
</dbReference>
<evidence type="ECO:0000256" key="1">
    <source>
        <dbReference type="ARBA" id="ARBA00022741"/>
    </source>
</evidence>
<evidence type="ECO:0000259" key="4">
    <source>
        <dbReference type="SMART" id="SM00796"/>
    </source>
</evidence>
<reference evidence="5 6" key="1">
    <citation type="submission" date="2017-05" db="EMBL/GenBank/DDBJ databases">
        <title>Complete and WGS of Bordetella genogroups.</title>
        <authorList>
            <person name="Spilker T."/>
            <person name="LiPuma J."/>
        </authorList>
    </citation>
    <scope>NUCLEOTIDE SEQUENCE [LARGE SCALE GENOMIC DNA]</scope>
    <source>
        <strain evidence="5 6">AU9919</strain>
    </source>
</reference>
<dbReference type="Proteomes" id="UP000216885">
    <property type="component" value="Unassembled WGS sequence"/>
</dbReference>
<dbReference type="SUPFAM" id="SSF50891">
    <property type="entry name" value="Cyclophilin-like"/>
    <property type="match status" value="1"/>
</dbReference>
<dbReference type="GO" id="GO:0016787">
    <property type="term" value="F:hydrolase activity"/>
    <property type="evidence" value="ECO:0007669"/>
    <property type="project" value="UniProtKB-KW"/>
</dbReference>
<evidence type="ECO:0000313" key="5">
    <source>
        <dbReference type="EMBL" id="OZI56350.1"/>
    </source>
</evidence>
<name>A0A261U531_9BORD</name>
<evidence type="ECO:0000256" key="3">
    <source>
        <dbReference type="ARBA" id="ARBA00022840"/>
    </source>
</evidence>
<dbReference type="InterPro" id="IPR010016">
    <property type="entry name" value="PxpB"/>
</dbReference>
<proteinExistence type="predicted"/>
<keyword evidence="6" id="KW-1185">Reference proteome</keyword>
<evidence type="ECO:0000313" key="6">
    <source>
        <dbReference type="Proteomes" id="UP000216885"/>
    </source>
</evidence>
<dbReference type="AlphaFoldDB" id="A0A261U531"/>
<keyword evidence="3" id="KW-0067">ATP-binding</keyword>
<dbReference type="GO" id="GO:0005524">
    <property type="term" value="F:ATP binding"/>
    <property type="evidence" value="ECO:0007669"/>
    <property type="project" value="UniProtKB-KW"/>
</dbReference>
<dbReference type="PANTHER" id="PTHR34698">
    <property type="entry name" value="5-OXOPROLINASE SUBUNIT B"/>
    <property type="match status" value="1"/>
</dbReference>
<dbReference type="InterPro" id="IPR029000">
    <property type="entry name" value="Cyclophilin-like_dom_sf"/>
</dbReference>
<dbReference type="Gene3D" id="2.40.100.10">
    <property type="entry name" value="Cyclophilin-like"/>
    <property type="match status" value="1"/>
</dbReference>
<protein>
    <recommendedName>
        <fullName evidence="4">Carboxyltransferase domain-containing protein</fullName>
    </recommendedName>
</protein>
<dbReference type="NCBIfam" id="TIGR00370">
    <property type="entry name" value="5-oxoprolinase subunit PxpB"/>
    <property type="match status" value="1"/>
</dbReference>
<gene>
    <name evidence="5" type="ORF">CAL20_12995</name>
</gene>
<feature type="domain" description="Carboxyltransferase" evidence="4">
    <location>
        <begin position="8"/>
        <end position="210"/>
    </location>
</feature>
<comment type="caution">
    <text evidence="5">The sequence shown here is derived from an EMBL/GenBank/DDBJ whole genome shotgun (WGS) entry which is preliminary data.</text>
</comment>
<dbReference type="SMART" id="SM00796">
    <property type="entry name" value="AHS1"/>
    <property type="match status" value="1"/>
</dbReference>
<dbReference type="InterPro" id="IPR003833">
    <property type="entry name" value="CT_C_D"/>
</dbReference>
<accession>A0A261U531</accession>